<evidence type="ECO:0000313" key="1">
    <source>
        <dbReference type="EMBL" id="VCY84159.1"/>
    </source>
</evidence>
<evidence type="ECO:0000313" key="2">
    <source>
        <dbReference type="Proteomes" id="UP000281521"/>
    </source>
</evidence>
<protein>
    <submittedName>
        <fullName evidence="1">Uncharacterized protein</fullName>
    </submittedName>
</protein>
<dbReference type="Proteomes" id="UP000281521">
    <property type="component" value="Unassembled WGS sequence"/>
</dbReference>
<sequence>MLGQYPCIISFNEFVTCTILQNRVFCNQTGEDEYGEFESGYSGRRTRHAYAAGHKGNSKGDAADR</sequence>
<proteinExistence type="predicted"/>
<reference evidence="1 2" key="1">
    <citation type="submission" date="2018-10" db="EMBL/GenBank/DDBJ databases">
        <authorList>
            <person name="Noll B N."/>
        </authorList>
    </citation>
    <scope>NUCLEOTIDE SEQUENCE [LARGE SCALE GENOMIC DNA]</scope>
    <source>
        <strain evidence="1">Ecoli022</strain>
    </source>
</reference>
<gene>
    <name evidence="1" type="ORF">BANRA_02833</name>
</gene>
<accession>A0A3P5GP24</accession>
<dbReference type="EMBL" id="UWXJ01000001">
    <property type="protein sequence ID" value="VCY84159.1"/>
    <property type="molecule type" value="Genomic_DNA"/>
</dbReference>
<name>A0A3P5GP24_ECOLX</name>
<dbReference type="AlphaFoldDB" id="A0A3P5GP24"/>
<organism evidence="1 2">
    <name type="scientific">Escherichia coli</name>
    <dbReference type="NCBI Taxonomy" id="562"/>
    <lineage>
        <taxon>Bacteria</taxon>
        <taxon>Pseudomonadati</taxon>
        <taxon>Pseudomonadota</taxon>
        <taxon>Gammaproteobacteria</taxon>
        <taxon>Enterobacterales</taxon>
        <taxon>Enterobacteriaceae</taxon>
        <taxon>Escherichia</taxon>
    </lineage>
</organism>